<organism evidence="2 3">
    <name type="scientific">Dufourea novaeangliae</name>
    <name type="common">Sweat bee</name>
    <dbReference type="NCBI Taxonomy" id="178035"/>
    <lineage>
        <taxon>Eukaryota</taxon>
        <taxon>Metazoa</taxon>
        <taxon>Ecdysozoa</taxon>
        <taxon>Arthropoda</taxon>
        <taxon>Hexapoda</taxon>
        <taxon>Insecta</taxon>
        <taxon>Pterygota</taxon>
        <taxon>Neoptera</taxon>
        <taxon>Endopterygota</taxon>
        <taxon>Hymenoptera</taxon>
        <taxon>Apocrita</taxon>
        <taxon>Aculeata</taxon>
        <taxon>Apoidea</taxon>
        <taxon>Anthophila</taxon>
        <taxon>Halictidae</taxon>
        <taxon>Rophitinae</taxon>
        <taxon>Dufourea</taxon>
    </lineage>
</organism>
<accession>A0A154P089</accession>
<evidence type="ECO:0000256" key="1">
    <source>
        <dbReference type="SAM" id="MobiDB-lite"/>
    </source>
</evidence>
<sequence length="143" mass="15028">MRVRVEDRQREREGKKAVIKPEGCVVGGGGMLCLGIKKEDDRDSEAHGMEADDNVSHPNVQGGFGDLGGHGDLRGLGGLDGLMDLRPQKFLEFLGSLGSMESCQLMSLSGFTVSVLYLASIGLASSLEDSLTVLAGSAESSTI</sequence>
<name>A0A154P089_DUFNO</name>
<evidence type="ECO:0000313" key="3">
    <source>
        <dbReference type="Proteomes" id="UP000076502"/>
    </source>
</evidence>
<evidence type="ECO:0000313" key="2">
    <source>
        <dbReference type="EMBL" id="KZC05271.1"/>
    </source>
</evidence>
<dbReference type="Proteomes" id="UP000076502">
    <property type="component" value="Unassembled WGS sequence"/>
</dbReference>
<keyword evidence="3" id="KW-1185">Reference proteome</keyword>
<dbReference type="AlphaFoldDB" id="A0A154P089"/>
<feature type="region of interest" description="Disordered" evidence="1">
    <location>
        <begin position="43"/>
        <end position="63"/>
    </location>
</feature>
<dbReference type="EMBL" id="KQ434787">
    <property type="protein sequence ID" value="KZC05271.1"/>
    <property type="molecule type" value="Genomic_DNA"/>
</dbReference>
<protein>
    <submittedName>
        <fullName evidence="2">Uncharacterized protein</fullName>
    </submittedName>
</protein>
<proteinExistence type="predicted"/>
<gene>
    <name evidence="2" type="ORF">WN55_05789</name>
</gene>
<reference evidence="2 3" key="1">
    <citation type="submission" date="2015-07" db="EMBL/GenBank/DDBJ databases">
        <title>The genome of Dufourea novaeangliae.</title>
        <authorList>
            <person name="Pan H."/>
            <person name="Kapheim K."/>
        </authorList>
    </citation>
    <scope>NUCLEOTIDE SEQUENCE [LARGE SCALE GENOMIC DNA]</scope>
    <source>
        <strain evidence="2">0120121106</strain>
        <tissue evidence="2">Whole body</tissue>
    </source>
</reference>